<keyword evidence="5" id="KW-1185">Reference proteome</keyword>
<evidence type="ECO:0000259" key="3">
    <source>
        <dbReference type="Pfam" id="PF00589"/>
    </source>
</evidence>
<name>A0A521CHE7_9RHOB</name>
<dbReference type="GO" id="GO:0006310">
    <property type="term" value="P:DNA recombination"/>
    <property type="evidence" value="ECO:0007669"/>
    <property type="project" value="UniProtKB-KW"/>
</dbReference>
<sequence>METPNLPAIRALRPAWNKGRIVGQKRPLKPKHVWAIRVRLELAENRRDLALFNMAIDSKLRGCDLVKMKVVDVMASGQIKERASVLQSKTQKPVRFEISEGTRASVEKWMEDELMVGSEYLWPGRFHERLHISTRQYARIVRDWVTSIGLEASAYGTHSMRRLKSRRSTRRQATSELFSSYSVTRRWTARSDTLVSNLRMHWPLPKPLKSRLKGRSKGRPGADLEHGLQMLRSQPAVRTLAAPAISRSVWRSGPLRGCVKTPDHDLSRRARFQHLCKSSFRSARDAHKGCFWPISRDGQSFHTASGQSRRRDLHSRILAKVSTFAPTPIIEVLMFETLLIVGLGLAGGFAVGAQAQIAGSMGNRIGGAAGSFIVHFGGAVASLALLIARGGENISEWKHLPWYMFGSGLFGVALYLTLSQTVPKLGATSAIALVVVGQLLAGLLIDHFGLFDASVRSIDSSRIAAAFLLLAGAYLMLR</sequence>
<feature type="transmembrane region" description="Helical" evidence="2">
    <location>
        <begin position="400"/>
        <end position="418"/>
    </location>
</feature>
<feature type="transmembrane region" description="Helical" evidence="2">
    <location>
        <begin position="425"/>
        <end position="445"/>
    </location>
</feature>
<reference evidence="4 5" key="1">
    <citation type="submission" date="2017-05" db="EMBL/GenBank/DDBJ databases">
        <authorList>
            <person name="Varghese N."/>
            <person name="Submissions S."/>
        </authorList>
    </citation>
    <scope>NUCLEOTIDE SEQUENCE [LARGE SCALE GENOMIC DNA]</scope>
    <source>
        <strain evidence="4 5">DSM 28009</strain>
    </source>
</reference>
<dbReference type="Proteomes" id="UP000319555">
    <property type="component" value="Unassembled WGS sequence"/>
</dbReference>
<dbReference type="Pfam" id="PF00589">
    <property type="entry name" value="Phage_integrase"/>
    <property type="match status" value="1"/>
</dbReference>
<evidence type="ECO:0000256" key="1">
    <source>
        <dbReference type="ARBA" id="ARBA00023172"/>
    </source>
</evidence>
<dbReference type="InterPro" id="IPR013762">
    <property type="entry name" value="Integrase-like_cat_sf"/>
</dbReference>
<organism evidence="4 5">
    <name type="scientific">Ruegeria faecimaris</name>
    <dbReference type="NCBI Taxonomy" id="686389"/>
    <lineage>
        <taxon>Bacteria</taxon>
        <taxon>Pseudomonadati</taxon>
        <taxon>Pseudomonadota</taxon>
        <taxon>Alphaproteobacteria</taxon>
        <taxon>Rhodobacterales</taxon>
        <taxon>Roseobacteraceae</taxon>
        <taxon>Ruegeria</taxon>
    </lineage>
</organism>
<gene>
    <name evidence="4" type="ORF">SAMN06265380_1031</name>
</gene>
<dbReference type="InterPro" id="IPR011010">
    <property type="entry name" value="DNA_brk_join_enz"/>
</dbReference>
<keyword evidence="2" id="KW-0812">Transmembrane</keyword>
<feature type="transmembrane region" description="Helical" evidence="2">
    <location>
        <begin position="365"/>
        <end position="388"/>
    </location>
</feature>
<keyword evidence="1" id="KW-0233">DNA recombination</keyword>
<feature type="transmembrane region" description="Helical" evidence="2">
    <location>
        <begin position="332"/>
        <end position="353"/>
    </location>
</feature>
<dbReference type="InterPro" id="IPR006750">
    <property type="entry name" value="YdcZ"/>
</dbReference>
<dbReference type="PANTHER" id="PTHR34821">
    <property type="entry name" value="INNER MEMBRANE PROTEIN YDCZ"/>
    <property type="match status" value="1"/>
</dbReference>
<keyword evidence="2" id="KW-1133">Transmembrane helix</keyword>
<dbReference type="EMBL" id="FXTE01000003">
    <property type="protein sequence ID" value="SMO58887.1"/>
    <property type="molecule type" value="Genomic_DNA"/>
</dbReference>
<feature type="transmembrane region" description="Helical" evidence="2">
    <location>
        <begin position="460"/>
        <end position="477"/>
    </location>
</feature>
<evidence type="ECO:0000313" key="5">
    <source>
        <dbReference type="Proteomes" id="UP000319555"/>
    </source>
</evidence>
<dbReference type="Pfam" id="PF04657">
    <property type="entry name" value="DMT_YdcZ"/>
    <property type="match status" value="1"/>
</dbReference>
<proteinExistence type="predicted"/>
<dbReference type="SUPFAM" id="SSF56349">
    <property type="entry name" value="DNA breaking-rejoining enzymes"/>
    <property type="match status" value="1"/>
</dbReference>
<accession>A0A521CHE7</accession>
<dbReference type="GO" id="GO:0015074">
    <property type="term" value="P:DNA integration"/>
    <property type="evidence" value="ECO:0007669"/>
    <property type="project" value="InterPro"/>
</dbReference>
<dbReference type="AlphaFoldDB" id="A0A521CHE7"/>
<dbReference type="GO" id="GO:0005886">
    <property type="term" value="C:plasma membrane"/>
    <property type="evidence" value="ECO:0007669"/>
    <property type="project" value="TreeGrafter"/>
</dbReference>
<evidence type="ECO:0000256" key="2">
    <source>
        <dbReference type="SAM" id="Phobius"/>
    </source>
</evidence>
<dbReference type="InterPro" id="IPR002104">
    <property type="entry name" value="Integrase_catalytic"/>
</dbReference>
<dbReference type="Gene3D" id="1.10.443.10">
    <property type="entry name" value="Intergrase catalytic core"/>
    <property type="match status" value="1"/>
</dbReference>
<dbReference type="PANTHER" id="PTHR34821:SF2">
    <property type="entry name" value="INNER MEMBRANE PROTEIN YDCZ"/>
    <property type="match status" value="1"/>
</dbReference>
<protein>
    <submittedName>
        <fullName evidence="4">Uncharacterized membrane protein YdcZ, DUF606 family</fullName>
    </submittedName>
</protein>
<evidence type="ECO:0000313" key="4">
    <source>
        <dbReference type="EMBL" id="SMO58887.1"/>
    </source>
</evidence>
<dbReference type="GO" id="GO:0003677">
    <property type="term" value="F:DNA binding"/>
    <property type="evidence" value="ECO:0007669"/>
    <property type="project" value="InterPro"/>
</dbReference>
<keyword evidence="2" id="KW-0472">Membrane</keyword>
<feature type="domain" description="Tyr recombinase" evidence="3">
    <location>
        <begin position="46"/>
        <end position="165"/>
    </location>
</feature>